<name>L1QLB1_9CLOT</name>
<dbReference type="EMBL" id="AMEZ01000025">
    <property type="protein sequence ID" value="EKY28337.1"/>
    <property type="molecule type" value="Genomic_DNA"/>
</dbReference>
<dbReference type="RefSeq" id="WP_005211390.1">
    <property type="nucleotide sequence ID" value="NZ_KB291617.1"/>
</dbReference>
<reference evidence="2 3" key="1">
    <citation type="submission" date="2012-05" db="EMBL/GenBank/DDBJ databases">
        <authorList>
            <person name="Weinstock G."/>
            <person name="Sodergren E."/>
            <person name="Lobos E.A."/>
            <person name="Fulton L."/>
            <person name="Fulton R."/>
            <person name="Courtney L."/>
            <person name="Fronick C."/>
            <person name="O'Laughlin M."/>
            <person name="Godfrey J."/>
            <person name="Wilson R.M."/>
            <person name="Miner T."/>
            <person name="Farmer C."/>
            <person name="Delehaunty K."/>
            <person name="Cordes M."/>
            <person name="Minx P."/>
            <person name="Tomlinson C."/>
            <person name="Chen J."/>
            <person name="Wollam A."/>
            <person name="Pepin K.H."/>
            <person name="Bhonagiri V."/>
            <person name="Zhang X."/>
            <person name="Suruliraj S."/>
            <person name="Warren W."/>
            <person name="Mitreva M."/>
            <person name="Mardis E.R."/>
            <person name="Wilson R.K."/>
        </authorList>
    </citation>
    <scope>NUCLEOTIDE SEQUENCE [LARGE SCALE GENOMIC DNA]</scope>
    <source>
        <strain evidence="2 3">DSM 1785</strain>
    </source>
</reference>
<dbReference type="STRING" id="545697.HMPREF0216_00859"/>
<dbReference type="PATRIC" id="fig|545697.3.peg.846"/>
<evidence type="ECO:0000256" key="1">
    <source>
        <dbReference type="SAM" id="Phobius"/>
    </source>
</evidence>
<keyword evidence="1" id="KW-0812">Transmembrane</keyword>
<evidence type="ECO:0000313" key="2">
    <source>
        <dbReference type="EMBL" id="EKY28337.1"/>
    </source>
</evidence>
<dbReference type="HOGENOM" id="CLU_135084_1_0_9"/>
<feature type="transmembrane region" description="Helical" evidence="1">
    <location>
        <begin position="126"/>
        <end position="146"/>
    </location>
</feature>
<dbReference type="AlphaFoldDB" id="L1QLB1"/>
<protein>
    <submittedName>
        <fullName evidence="2">Uncharacterized protein</fullName>
    </submittedName>
</protein>
<proteinExistence type="predicted"/>
<gene>
    <name evidence="2" type="ORF">HMPREF0216_00859</name>
</gene>
<sequence length="157" mass="17695">MLKLTMFEFVIRSIPEVFVFMFAAYAFSKTKIDKKIYILSSLLLAVAVFVIRALPINYGVHTILNISFMTIISNSINKIEIISSVKAAIIMAIILFASEGINVFILKFLLGDRLTMILSNPVLKTIYGLPSLLILASIVIGYYIFLGKRNKLRNGYY</sequence>
<keyword evidence="3" id="KW-1185">Reference proteome</keyword>
<feature type="transmembrane region" description="Helical" evidence="1">
    <location>
        <begin position="6"/>
        <end position="27"/>
    </location>
</feature>
<dbReference type="eggNOG" id="ENOG5033NXY">
    <property type="taxonomic scope" value="Bacteria"/>
</dbReference>
<organism evidence="2 3">
    <name type="scientific">Clostridium celatum DSM 1785</name>
    <dbReference type="NCBI Taxonomy" id="545697"/>
    <lineage>
        <taxon>Bacteria</taxon>
        <taxon>Bacillati</taxon>
        <taxon>Bacillota</taxon>
        <taxon>Clostridia</taxon>
        <taxon>Eubacteriales</taxon>
        <taxon>Clostridiaceae</taxon>
        <taxon>Clostridium</taxon>
    </lineage>
</organism>
<accession>L1QLB1</accession>
<keyword evidence="1" id="KW-1133">Transmembrane helix</keyword>
<comment type="caution">
    <text evidence="2">The sequence shown here is derived from an EMBL/GenBank/DDBJ whole genome shotgun (WGS) entry which is preliminary data.</text>
</comment>
<feature type="transmembrane region" description="Helical" evidence="1">
    <location>
        <begin position="88"/>
        <end position="106"/>
    </location>
</feature>
<keyword evidence="1" id="KW-0472">Membrane</keyword>
<evidence type="ECO:0000313" key="3">
    <source>
        <dbReference type="Proteomes" id="UP000010420"/>
    </source>
</evidence>
<dbReference type="Proteomes" id="UP000010420">
    <property type="component" value="Unassembled WGS sequence"/>
</dbReference>
<feature type="transmembrane region" description="Helical" evidence="1">
    <location>
        <begin position="36"/>
        <end position="54"/>
    </location>
</feature>